<organism evidence="1 2">
    <name type="scientific">Castanea mollissima</name>
    <name type="common">Chinese chestnut</name>
    <dbReference type="NCBI Taxonomy" id="60419"/>
    <lineage>
        <taxon>Eukaryota</taxon>
        <taxon>Viridiplantae</taxon>
        <taxon>Streptophyta</taxon>
        <taxon>Embryophyta</taxon>
        <taxon>Tracheophyta</taxon>
        <taxon>Spermatophyta</taxon>
        <taxon>Magnoliopsida</taxon>
        <taxon>eudicotyledons</taxon>
        <taxon>Gunneridae</taxon>
        <taxon>Pentapetalae</taxon>
        <taxon>rosids</taxon>
        <taxon>fabids</taxon>
        <taxon>Fagales</taxon>
        <taxon>Fagaceae</taxon>
        <taxon>Castanea</taxon>
    </lineage>
</organism>
<evidence type="ECO:0000313" key="1">
    <source>
        <dbReference type="EMBL" id="KAF3948832.1"/>
    </source>
</evidence>
<feature type="non-terminal residue" evidence="1">
    <location>
        <position position="1"/>
    </location>
</feature>
<protein>
    <submittedName>
        <fullName evidence="1">Uncharacterized protein</fullName>
    </submittedName>
</protein>
<dbReference type="OrthoDB" id="5837849at2759"/>
<proteinExistence type="predicted"/>
<dbReference type="AlphaFoldDB" id="A0A8J4QCY4"/>
<gene>
    <name evidence="1" type="ORF">CMV_025218</name>
</gene>
<comment type="caution">
    <text evidence="1">The sequence shown here is derived from an EMBL/GenBank/DDBJ whole genome shotgun (WGS) entry which is preliminary data.</text>
</comment>
<sequence>DVVDVDPTSNIQKKIGCAERFCFSLQLTEEEKRNSRKER</sequence>
<dbReference type="Proteomes" id="UP000737018">
    <property type="component" value="Unassembled WGS sequence"/>
</dbReference>
<reference evidence="1" key="1">
    <citation type="submission" date="2020-03" db="EMBL/GenBank/DDBJ databases">
        <title>Castanea mollissima Vanexum genome sequencing.</title>
        <authorList>
            <person name="Staton M."/>
        </authorList>
    </citation>
    <scope>NUCLEOTIDE SEQUENCE</scope>
    <source>
        <tissue evidence="1">Leaf</tissue>
    </source>
</reference>
<name>A0A8J4QCY4_9ROSI</name>
<accession>A0A8J4QCY4</accession>
<evidence type="ECO:0000313" key="2">
    <source>
        <dbReference type="Proteomes" id="UP000737018"/>
    </source>
</evidence>
<keyword evidence="2" id="KW-1185">Reference proteome</keyword>
<dbReference type="EMBL" id="JRKL02006526">
    <property type="protein sequence ID" value="KAF3948832.1"/>
    <property type="molecule type" value="Genomic_DNA"/>
</dbReference>